<name>X1TUC3_9ZZZZ</name>
<evidence type="ECO:0000313" key="1">
    <source>
        <dbReference type="EMBL" id="GAI91165.1"/>
    </source>
</evidence>
<comment type="caution">
    <text evidence="1">The sequence shown here is derived from an EMBL/GenBank/DDBJ whole genome shotgun (WGS) entry which is preliminary data.</text>
</comment>
<protein>
    <submittedName>
        <fullName evidence="1">Uncharacterized protein</fullName>
    </submittedName>
</protein>
<proteinExistence type="predicted"/>
<feature type="non-terminal residue" evidence="1">
    <location>
        <position position="68"/>
    </location>
</feature>
<accession>X1TUC3</accession>
<organism evidence="1">
    <name type="scientific">marine sediment metagenome</name>
    <dbReference type="NCBI Taxonomy" id="412755"/>
    <lineage>
        <taxon>unclassified sequences</taxon>
        <taxon>metagenomes</taxon>
        <taxon>ecological metagenomes</taxon>
    </lineage>
</organism>
<sequence>MSTLADFNARVNQLVKDSAGDLSSTVESGTADAGGANNELIDATKTWTANSWANYHVRIIHGTGIGQR</sequence>
<gene>
    <name evidence="1" type="ORF">S12H4_26634</name>
</gene>
<dbReference type="EMBL" id="BARW01015133">
    <property type="protein sequence ID" value="GAI91165.1"/>
    <property type="molecule type" value="Genomic_DNA"/>
</dbReference>
<reference evidence="1" key="1">
    <citation type="journal article" date="2014" name="Front. Microbiol.">
        <title>High frequency of phylogenetically diverse reductive dehalogenase-homologous genes in deep subseafloor sedimentary metagenomes.</title>
        <authorList>
            <person name="Kawai M."/>
            <person name="Futagami T."/>
            <person name="Toyoda A."/>
            <person name="Takaki Y."/>
            <person name="Nishi S."/>
            <person name="Hori S."/>
            <person name="Arai W."/>
            <person name="Tsubouchi T."/>
            <person name="Morono Y."/>
            <person name="Uchiyama I."/>
            <person name="Ito T."/>
            <person name="Fujiyama A."/>
            <person name="Inagaki F."/>
            <person name="Takami H."/>
        </authorList>
    </citation>
    <scope>NUCLEOTIDE SEQUENCE</scope>
    <source>
        <strain evidence="1">Expedition CK06-06</strain>
    </source>
</reference>
<dbReference type="AlphaFoldDB" id="X1TUC3"/>